<sequence>MSNYFGSSSTTVVIAKEPYGKTNVNSLLNSWTFCLLKLHETGHCPLPSFLNRFHLSDDDSCACGEIGDPIHYATSCTLTLSWRTSKPSISLESLWYQRVLENPNSRKIIINMINHLTE</sequence>
<protein>
    <submittedName>
        <fullName evidence="1">Uncharacterized protein</fullName>
    </submittedName>
</protein>
<evidence type="ECO:0000313" key="1">
    <source>
        <dbReference type="EMBL" id="GBM78927.1"/>
    </source>
</evidence>
<name>A0A4Y2IMJ2_ARAVE</name>
<gene>
    <name evidence="1" type="ORF">AVEN_26725_1</name>
</gene>
<evidence type="ECO:0000313" key="2">
    <source>
        <dbReference type="Proteomes" id="UP000499080"/>
    </source>
</evidence>
<dbReference type="AlphaFoldDB" id="A0A4Y2IMJ2"/>
<accession>A0A4Y2IMJ2</accession>
<keyword evidence="2" id="KW-1185">Reference proteome</keyword>
<reference evidence="1 2" key="1">
    <citation type="journal article" date="2019" name="Sci. Rep.">
        <title>Orb-weaving spider Araneus ventricosus genome elucidates the spidroin gene catalogue.</title>
        <authorList>
            <person name="Kono N."/>
            <person name="Nakamura H."/>
            <person name="Ohtoshi R."/>
            <person name="Moran D.A.P."/>
            <person name="Shinohara A."/>
            <person name="Yoshida Y."/>
            <person name="Fujiwara M."/>
            <person name="Mori M."/>
            <person name="Tomita M."/>
            <person name="Arakawa K."/>
        </authorList>
    </citation>
    <scope>NUCLEOTIDE SEQUENCE [LARGE SCALE GENOMIC DNA]</scope>
</reference>
<dbReference type="EMBL" id="BGPR01002787">
    <property type="protein sequence ID" value="GBM78927.1"/>
    <property type="molecule type" value="Genomic_DNA"/>
</dbReference>
<proteinExistence type="predicted"/>
<comment type="caution">
    <text evidence="1">The sequence shown here is derived from an EMBL/GenBank/DDBJ whole genome shotgun (WGS) entry which is preliminary data.</text>
</comment>
<dbReference type="Proteomes" id="UP000499080">
    <property type="component" value="Unassembled WGS sequence"/>
</dbReference>
<organism evidence="1 2">
    <name type="scientific">Araneus ventricosus</name>
    <name type="common">Orbweaver spider</name>
    <name type="synonym">Epeira ventricosa</name>
    <dbReference type="NCBI Taxonomy" id="182803"/>
    <lineage>
        <taxon>Eukaryota</taxon>
        <taxon>Metazoa</taxon>
        <taxon>Ecdysozoa</taxon>
        <taxon>Arthropoda</taxon>
        <taxon>Chelicerata</taxon>
        <taxon>Arachnida</taxon>
        <taxon>Araneae</taxon>
        <taxon>Araneomorphae</taxon>
        <taxon>Entelegynae</taxon>
        <taxon>Araneoidea</taxon>
        <taxon>Araneidae</taxon>
        <taxon>Araneus</taxon>
    </lineage>
</organism>
<dbReference type="OrthoDB" id="6470775at2759"/>